<accession>G3IDG1</accession>
<proteinExistence type="predicted"/>
<gene>
    <name evidence="1" type="ORF">I79_021739</name>
</gene>
<evidence type="ECO:0000313" key="2">
    <source>
        <dbReference type="Proteomes" id="UP000001075"/>
    </source>
</evidence>
<dbReference type="Proteomes" id="UP000001075">
    <property type="component" value="Unassembled WGS sequence"/>
</dbReference>
<dbReference type="InParanoid" id="G3IDG1"/>
<sequence>MRFSQFLQWLGIQGQAITLGRFWQGFFLGLQMAAWVLTGYRKRSSPLVSLIDICIKKAYLHHDFINPHFQTSSH</sequence>
<reference evidence="2" key="1">
    <citation type="journal article" date="2011" name="Nat. Biotechnol.">
        <title>The genomic sequence of the Chinese hamster ovary (CHO)-K1 cell line.</title>
        <authorList>
            <person name="Xu X."/>
            <person name="Nagarajan H."/>
            <person name="Lewis N.E."/>
            <person name="Pan S."/>
            <person name="Cai Z."/>
            <person name="Liu X."/>
            <person name="Chen W."/>
            <person name="Xie M."/>
            <person name="Wang W."/>
            <person name="Hammond S."/>
            <person name="Andersen M.R."/>
            <person name="Neff N."/>
            <person name="Passarelli B."/>
            <person name="Koh W."/>
            <person name="Fan H.C."/>
            <person name="Wang J."/>
            <person name="Gui Y."/>
            <person name="Lee K.H."/>
            <person name="Betenbaugh M.J."/>
            <person name="Quake S.R."/>
            <person name="Famili I."/>
            <person name="Palsson B.O."/>
            <person name="Wang J."/>
        </authorList>
    </citation>
    <scope>NUCLEOTIDE SEQUENCE [LARGE SCALE GENOMIC DNA]</scope>
    <source>
        <strain evidence="2">CHO K1 cell line</strain>
    </source>
</reference>
<organism evidence="1 2">
    <name type="scientific">Cricetulus griseus</name>
    <name type="common">Chinese hamster</name>
    <name type="synonym">Cricetulus barabensis griseus</name>
    <dbReference type="NCBI Taxonomy" id="10029"/>
    <lineage>
        <taxon>Eukaryota</taxon>
        <taxon>Metazoa</taxon>
        <taxon>Chordata</taxon>
        <taxon>Craniata</taxon>
        <taxon>Vertebrata</taxon>
        <taxon>Euteleostomi</taxon>
        <taxon>Mammalia</taxon>
        <taxon>Eutheria</taxon>
        <taxon>Euarchontoglires</taxon>
        <taxon>Glires</taxon>
        <taxon>Rodentia</taxon>
        <taxon>Myomorpha</taxon>
        <taxon>Muroidea</taxon>
        <taxon>Cricetidae</taxon>
        <taxon>Cricetinae</taxon>
        <taxon>Cricetulus</taxon>
    </lineage>
</organism>
<dbReference type="AlphaFoldDB" id="G3IDG1"/>
<evidence type="ECO:0000313" key="1">
    <source>
        <dbReference type="EMBL" id="EGW11517.1"/>
    </source>
</evidence>
<name>G3IDG1_CRIGR</name>
<dbReference type="EMBL" id="JH002052">
    <property type="protein sequence ID" value="EGW11517.1"/>
    <property type="molecule type" value="Genomic_DNA"/>
</dbReference>
<protein>
    <submittedName>
        <fullName evidence="1">Uncharacterized protein</fullName>
    </submittedName>
</protein>